<sequence length="357" mass="39897">MISLARPHVIRRPVRISRMPISCSFPATSATTFTFYYSTTRASTMSSRPAAGIVQSRPTPQAPRPSATAIVVNSQNEVLLVHRNPKSSSFANAHVFPGGNYDKKQDEGQGLPFTAIREVFEESGLLLVHPSSSGLPIDAELDKAREAIHAQKRLLNDFLIEHDLKPNVEGLLPFTTWITPPIYPKRFRTQFYVTFLDETRSAGFSSGDKQERLPTPDGGQEVIEARFVHPTKALEEFYSERITLFPPQFYLLTTLSSLLEGPRNTPEQRERVRALSNGAFGQMVINPRVIRDKDAEAEGYKVITYEGDEANGGSPGRRHRCRLKFGQGGSATYITLERNFDIFTEIESHLFSAPAKL</sequence>
<keyword evidence="3" id="KW-0479">Metal-binding</keyword>
<dbReference type="STRING" id="114155.A0A4Q9N9E5"/>
<dbReference type="EMBL" id="ML143386">
    <property type="protein sequence ID" value="TBU35656.1"/>
    <property type="molecule type" value="Genomic_DNA"/>
</dbReference>
<dbReference type="InterPro" id="IPR015797">
    <property type="entry name" value="NUDIX_hydrolase-like_dom_sf"/>
</dbReference>
<evidence type="ECO:0000313" key="8">
    <source>
        <dbReference type="EMBL" id="TBU35656.1"/>
    </source>
</evidence>
<dbReference type="GO" id="GO:0016818">
    <property type="term" value="F:hydrolase activity, acting on acid anhydrides, in phosphorus-containing anhydrides"/>
    <property type="evidence" value="ECO:0007669"/>
    <property type="project" value="InterPro"/>
</dbReference>
<evidence type="ECO:0000256" key="6">
    <source>
        <dbReference type="ARBA" id="ARBA00023211"/>
    </source>
</evidence>
<dbReference type="PROSITE" id="PS51462">
    <property type="entry name" value="NUDIX"/>
    <property type="match status" value="1"/>
</dbReference>
<dbReference type="CDD" id="cd18870">
    <property type="entry name" value="NUDIX_AcylCoAdiphos_Nudt19"/>
    <property type="match status" value="1"/>
</dbReference>
<comment type="cofactor">
    <cofactor evidence="2">
        <name>Mg(2+)</name>
        <dbReference type="ChEBI" id="CHEBI:18420"/>
    </cofactor>
</comment>
<reference evidence="8 10" key="1">
    <citation type="submission" date="2019-01" db="EMBL/GenBank/DDBJ databases">
        <title>Draft genome sequences of three monokaryotic isolates of the white-rot basidiomycete fungus Dichomitus squalens.</title>
        <authorList>
            <consortium name="DOE Joint Genome Institute"/>
            <person name="Lopez S.C."/>
            <person name="Andreopoulos B."/>
            <person name="Pangilinan J."/>
            <person name="Lipzen A."/>
            <person name="Riley R."/>
            <person name="Ahrendt S."/>
            <person name="Ng V."/>
            <person name="Barry K."/>
            <person name="Daum C."/>
            <person name="Grigoriev I.V."/>
            <person name="Hilden K.S."/>
            <person name="Makela M.R."/>
            <person name="de Vries R.P."/>
        </authorList>
    </citation>
    <scope>NUCLEOTIDE SEQUENCE [LARGE SCALE GENOMIC DNA]</scope>
    <source>
        <strain evidence="9 10">CBS 464.89</strain>
        <strain evidence="8">OM18370.1</strain>
    </source>
</reference>
<dbReference type="SUPFAM" id="SSF55811">
    <property type="entry name" value="Nudix"/>
    <property type="match status" value="1"/>
</dbReference>
<keyword evidence="5" id="KW-0460">Magnesium</keyword>
<dbReference type="Proteomes" id="UP000292082">
    <property type="component" value="Unassembled WGS sequence"/>
</dbReference>
<dbReference type="Pfam" id="PF00293">
    <property type="entry name" value="NUDIX"/>
    <property type="match status" value="1"/>
</dbReference>
<evidence type="ECO:0000256" key="4">
    <source>
        <dbReference type="ARBA" id="ARBA00022801"/>
    </source>
</evidence>
<keyword evidence="4" id="KW-0378">Hydrolase</keyword>
<organism evidence="8">
    <name type="scientific">Dichomitus squalens</name>
    <dbReference type="NCBI Taxonomy" id="114155"/>
    <lineage>
        <taxon>Eukaryota</taxon>
        <taxon>Fungi</taxon>
        <taxon>Dikarya</taxon>
        <taxon>Basidiomycota</taxon>
        <taxon>Agaricomycotina</taxon>
        <taxon>Agaricomycetes</taxon>
        <taxon>Polyporales</taxon>
        <taxon>Polyporaceae</taxon>
        <taxon>Dichomitus</taxon>
    </lineage>
</organism>
<dbReference type="Gene3D" id="3.90.79.10">
    <property type="entry name" value="Nucleoside Triphosphate Pyrophosphohydrolase"/>
    <property type="match status" value="1"/>
</dbReference>
<evidence type="ECO:0000256" key="1">
    <source>
        <dbReference type="ARBA" id="ARBA00001936"/>
    </source>
</evidence>
<name>A0A4Q9N9E5_9APHY</name>
<dbReference type="OrthoDB" id="1695362at2759"/>
<keyword evidence="6" id="KW-0464">Manganese</keyword>
<proteinExistence type="predicted"/>
<evidence type="ECO:0000259" key="7">
    <source>
        <dbReference type="PROSITE" id="PS51462"/>
    </source>
</evidence>
<dbReference type="GO" id="GO:0046872">
    <property type="term" value="F:metal ion binding"/>
    <property type="evidence" value="ECO:0007669"/>
    <property type="project" value="UniProtKB-KW"/>
</dbReference>
<feature type="domain" description="Nudix hydrolase" evidence="7">
    <location>
        <begin position="62"/>
        <end position="251"/>
    </location>
</feature>
<dbReference type="InterPro" id="IPR039121">
    <property type="entry name" value="NUDT19"/>
</dbReference>
<evidence type="ECO:0000313" key="10">
    <source>
        <dbReference type="Proteomes" id="UP000292082"/>
    </source>
</evidence>
<gene>
    <name evidence="9" type="ORF">BD310DRAFT_11496</name>
    <name evidence="8" type="ORF">BD311DRAFT_10029</name>
</gene>
<accession>A0A4Q9N9E5</accession>
<evidence type="ECO:0000256" key="2">
    <source>
        <dbReference type="ARBA" id="ARBA00001946"/>
    </source>
</evidence>
<dbReference type="GO" id="GO:0005739">
    <property type="term" value="C:mitochondrion"/>
    <property type="evidence" value="ECO:0007669"/>
    <property type="project" value="TreeGrafter"/>
</dbReference>
<evidence type="ECO:0000256" key="3">
    <source>
        <dbReference type="ARBA" id="ARBA00022723"/>
    </source>
</evidence>
<dbReference type="PANTHER" id="PTHR12318:SF0">
    <property type="entry name" value="ACYL-COENZYME A DIPHOSPHATASE NUDT19"/>
    <property type="match status" value="1"/>
</dbReference>
<dbReference type="PANTHER" id="PTHR12318">
    <property type="entry name" value="TESTOSTERONE-REGULATED PROTEIN RP2"/>
    <property type="match status" value="1"/>
</dbReference>
<dbReference type="AlphaFoldDB" id="A0A4Q9N9E5"/>
<evidence type="ECO:0000313" key="9">
    <source>
        <dbReference type="EMBL" id="TBU65506.1"/>
    </source>
</evidence>
<protein>
    <recommendedName>
        <fullName evidence="7">Nudix hydrolase domain-containing protein</fullName>
    </recommendedName>
</protein>
<dbReference type="EMBL" id="ML145084">
    <property type="protein sequence ID" value="TBU65506.1"/>
    <property type="molecule type" value="Genomic_DNA"/>
</dbReference>
<keyword evidence="10" id="KW-1185">Reference proteome</keyword>
<comment type="cofactor">
    <cofactor evidence="1">
        <name>Mn(2+)</name>
        <dbReference type="ChEBI" id="CHEBI:29035"/>
    </cofactor>
</comment>
<dbReference type="InterPro" id="IPR000086">
    <property type="entry name" value="NUDIX_hydrolase_dom"/>
</dbReference>
<dbReference type="Proteomes" id="UP000292957">
    <property type="component" value="Unassembled WGS sequence"/>
</dbReference>
<evidence type="ECO:0000256" key="5">
    <source>
        <dbReference type="ARBA" id="ARBA00022842"/>
    </source>
</evidence>